<keyword evidence="3" id="KW-1185">Reference proteome</keyword>
<dbReference type="AlphaFoldDB" id="A0ABD2WCW1"/>
<evidence type="ECO:0000313" key="3">
    <source>
        <dbReference type="Proteomes" id="UP001627154"/>
    </source>
</evidence>
<name>A0ABD2WCW1_9HYME</name>
<evidence type="ECO:0000313" key="2">
    <source>
        <dbReference type="EMBL" id="KAL3390738.1"/>
    </source>
</evidence>
<feature type="region of interest" description="Disordered" evidence="1">
    <location>
        <begin position="1"/>
        <end position="27"/>
    </location>
</feature>
<gene>
    <name evidence="2" type="ORF">TKK_014457</name>
</gene>
<evidence type="ECO:0000256" key="1">
    <source>
        <dbReference type="SAM" id="MobiDB-lite"/>
    </source>
</evidence>
<comment type="caution">
    <text evidence="2">The sequence shown here is derived from an EMBL/GenBank/DDBJ whole genome shotgun (WGS) entry which is preliminary data.</text>
</comment>
<accession>A0ABD2WCW1</accession>
<proteinExistence type="predicted"/>
<sequence length="177" mass="18913">MAVVPASTTTTATTPAAGSTSTSATTSAAGLVTTATTTAAISSAGGYGRGQEPQSESAHKSGVLAQPDIGGCGCTVQEQLLLKALKLYMYIGKSVRREALSENAPFDTSRVGSNVGRCIICFRCSVIKEHWGYVSRNTCKTCPGIYYLKTCMIVRTISRRIRIDSTYVFYVLSYMHK</sequence>
<organism evidence="2 3">
    <name type="scientific">Trichogramma kaykai</name>
    <dbReference type="NCBI Taxonomy" id="54128"/>
    <lineage>
        <taxon>Eukaryota</taxon>
        <taxon>Metazoa</taxon>
        <taxon>Ecdysozoa</taxon>
        <taxon>Arthropoda</taxon>
        <taxon>Hexapoda</taxon>
        <taxon>Insecta</taxon>
        <taxon>Pterygota</taxon>
        <taxon>Neoptera</taxon>
        <taxon>Endopterygota</taxon>
        <taxon>Hymenoptera</taxon>
        <taxon>Apocrita</taxon>
        <taxon>Proctotrupomorpha</taxon>
        <taxon>Chalcidoidea</taxon>
        <taxon>Trichogrammatidae</taxon>
        <taxon>Trichogramma</taxon>
    </lineage>
</organism>
<reference evidence="2 3" key="1">
    <citation type="journal article" date="2024" name="bioRxiv">
        <title>A reference genome for Trichogramma kaykai: A tiny desert-dwelling parasitoid wasp with competing sex-ratio distorters.</title>
        <authorList>
            <person name="Culotta J."/>
            <person name="Lindsey A.R."/>
        </authorList>
    </citation>
    <scope>NUCLEOTIDE SEQUENCE [LARGE SCALE GENOMIC DNA]</scope>
    <source>
        <strain evidence="2 3">KSX58</strain>
    </source>
</reference>
<dbReference type="EMBL" id="JBJJXI010000116">
    <property type="protein sequence ID" value="KAL3390738.1"/>
    <property type="molecule type" value="Genomic_DNA"/>
</dbReference>
<dbReference type="Proteomes" id="UP001627154">
    <property type="component" value="Unassembled WGS sequence"/>
</dbReference>
<protein>
    <submittedName>
        <fullName evidence="2">Uncharacterized protein</fullName>
    </submittedName>
</protein>